<dbReference type="OrthoDB" id="11970at2"/>
<dbReference type="STRING" id="394958.BGI42_08470"/>
<evidence type="ECO:0000313" key="1">
    <source>
        <dbReference type="EMBL" id="AOR23758.1"/>
    </source>
</evidence>
<dbReference type="AlphaFoldDB" id="A0A1D7XK82"/>
<dbReference type="Proteomes" id="UP000094652">
    <property type="component" value="Chromosome"/>
</dbReference>
<protein>
    <submittedName>
        <fullName evidence="1">Uncharacterized protein</fullName>
    </submittedName>
</protein>
<organism evidence="1 2">
    <name type="scientific">Clostridium taeniosporum</name>
    <dbReference type="NCBI Taxonomy" id="394958"/>
    <lineage>
        <taxon>Bacteria</taxon>
        <taxon>Bacillati</taxon>
        <taxon>Bacillota</taxon>
        <taxon>Clostridia</taxon>
        <taxon>Eubacteriales</taxon>
        <taxon>Clostridiaceae</taxon>
        <taxon>Clostridium</taxon>
    </lineage>
</organism>
<dbReference type="InterPro" id="IPR007505">
    <property type="entry name" value="PDDEXK_7"/>
</dbReference>
<dbReference type="Pfam" id="PF04411">
    <property type="entry name" value="PDDEXK_7"/>
    <property type="match status" value="1"/>
</dbReference>
<proteinExistence type="predicted"/>
<dbReference type="KEGG" id="ctae:BGI42_08470"/>
<name>A0A1D7XK82_9CLOT</name>
<evidence type="ECO:0000313" key="2">
    <source>
        <dbReference type="Proteomes" id="UP000094652"/>
    </source>
</evidence>
<reference evidence="2" key="1">
    <citation type="submission" date="2016-09" db="EMBL/GenBank/DDBJ databases">
        <title>Genomics of Clostridium taeniosporum, an organism which forms endospores with ribbon-like appendages.</title>
        <authorList>
            <person name="Walker J.R."/>
        </authorList>
    </citation>
    <scope>NUCLEOTIDE SEQUENCE [LARGE SCALE GENOMIC DNA]</scope>
    <source>
        <strain evidence="2">1/k</strain>
    </source>
</reference>
<dbReference type="EMBL" id="CP017253">
    <property type="protein sequence ID" value="AOR23758.1"/>
    <property type="molecule type" value="Genomic_DNA"/>
</dbReference>
<keyword evidence="2" id="KW-1185">Reference proteome</keyword>
<gene>
    <name evidence="1" type="ORF">BGI42_08470</name>
</gene>
<accession>A0A1D7XK82</accession>
<sequence>MNINEDNLLLVFSRGNGYKEVYKYYIMLQKGLSIKSNIFELSIKELSLLYEYWCFIKINSLLQKKYRLVSSDFLKINKKILQFALKRRRTFSYIFKY</sequence>